<dbReference type="AlphaFoldDB" id="A0A5B0P9N5"/>
<reference evidence="3 4" key="1">
    <citation type="submission" date="2019-05" db="EMBL/GenBank/DDBJ databases">
        <title>Emergence of the Ug99 lineage of the wheat stem rust pathogen through somatic hybridization.</title>
        <authorList>
            <person name="Li F."/>
            <person name="Upadhyaya N.M."/>
            <person name="Sperschneider J."/>
            <person name="Matny O."/>
            <person name="Nguyen-Phuc H."/>
            <person name="Mago R."/>
            <person name="Raley C."/>
            <person name="Miller M.E."/>
            <person name="Silverstein K.A.T."/>
            <person name="Henningsen E."/>
            <person name="Hirsch C.D."/>
            <person name="Visser B."/>
            <person name="Pretorius Z.A."/>
            <person name="Steffenson B.J."/>
            <person name="Schwessinger B."/>
            <person name="Dodds P.N."/>
            <person name="Figueroa M."/>
        </authorList>
    </citation>
    <scope>NUCLEOTIDE SEQUENCE [LARGE SCALE GENOMIC DNA]</scope>
    <source>
        <strain evidence="1">21-0</strain>
        <strain evidence="2 4">Ug99</strain>
    </source>
</reference>
<dbReference type="EMBL" id="VDEP01000102">
    <property type="protein sequence ID" value="KAA1131806.1"/>
    <property type="molecule type" value="Genomic_DNA"/>
</dbReference>
<organism evidence="1 3">
    <name type="scientific">Puccinia graminis f. sp. tritici</name>
    <dbReference type="NCBI Taxonomy" id="56615"/>
    <lineage>
        <taxon>Eukaryota</taxon>
        <taxon>Fungi</taxon>
        <taxon>Dikarya</taxon>
        <taxon>Basidiomycota</taxon>
        <taxon>Pucciniomycotina</taxon>
        <taxon>Pucciniomycetes</taxon>
        <taxon>Pucciniales</taxon>
        <taxon>Pucciniaceae</taxon>
        <taxon>Puccinia</taxon>
    </lineage>
</organism>
<protein>
    <submittedName>
        <fullName evidence="1">Uncharacterized protein</fullName>
    </submittedName>
</protein>
<comment type="caution">
    <text evidence="1">The sequence shown here is derived from an EMBL/GenBank/DDBJ whole genome shotgun (WGS) entry which is preliminary data.</text>
</comment>
<dbReference type="Proteomes" id="UP000324748">
    <property type="component" value="Unassembled WGS sequence"/>
</dbReference>
<gene>
    <name evidence="1" type="ORF">PGT21_023299</name>
    <name evidence="2" type="ORF">PGTUg99_026747</name>
</gene>
<evidence type="ECO:0000313" key="1">
    <source>
        <dbReference type="EMBL" id="KAA1096629.1"/>
    </source>
</evidence>
<name>A0A5B0P9N5_PUCGR</name>
<sequence>MAYLARVLDSCQAGMAYLARALASCQAGMAYLARALASYQAGQWSTWQEFLPLAKKISGFLAQACYEPKVIPFDQASCAEHHRRSPNHQPRATAKPDDPLGVCSKRKYLCMLYAFATILHLTLSMIAERNLRTLLSANESRVADGTQHRQTSVGVFLPSDSCSLGGSARFCMQTSFILRCKELCGMEHKPHKLQCMLIVGV</sequence>
<evidence type="ECO:0000313" key="3">
    <source>
        <dbReference type="Proteomes" id="UP000324748"/>
    </source>
</evidence>
<dbReference type="Proteomes" id="UP000325313">
    <property type="component" value="Unassembled WGS sequence"/>
</dbReference>
<evidence type="ECO:0000313" key="4">
    <source>
        <dbReference type="Proteomes" id="UP000325313"/>
    </source>
</evidence>
<proteinExistence type="predicted"/>
<keyword evidence="3" id="KW-1185">Reference proteome</keyword>
<evidence type="ECO:0000313" key="2">
    <source>
        <dbReference type="EMBL" id="KAA1131806.1"/>
    </source>
</evidence>
<dbReference type="EMBL" id="VSWC01000067">
    <property type="protein sequence ID" value="KAA1096629.1"/>
    <property type="molecule type" value="Genomic_DNA"/>
</dbReference>
<accession>A0A5B0P9N5</accession>